<sequence length="354" mass="42144">MFRQLKSIYVLINPLGQAKLEFIFDIYNDDLTDFLVSVLVHKICYEILEYDTEAKADSEILVSVKLRCVLLPLYRNLISRKYEKKMEAYVRVLAVYIFHMNTRINKLKSYMNTKIKCLCAITNQFIKPTKMTIKAITVRTFVLHPLSLPPLLTNISLLGIVSNSENREIPDIFLIPFFPRSRNPDFFKFPFSRNSDFAIPNNNPNRYIYIEFSIEFPIWYIPNFTISETKFFPQNRFSLIFVEEKMHSFIIMIFQLREQLKVEFCLVMFILHHFKIACTSCFTIIHFESLTQLLLFLFSALYQAEETAHWKMAKRSINNYWPNRKRILHLENDSLESHCKNLYLLFSSFLENLY</sequence>
<reference evidence="2" key="1">
    <citation type="submission" date="2016-11" db="UniProtKB">
        <authorList>
            <consortium name="WormBaseParasite"/>
        </authorList>
    </citation>
    <scope>IDENTIFICATION</scope>
</reference>
<dbReference type="WBParaSite" id="Hba_09818">
    <property type="protein sequence ID" value="Hba_09818"/>
    <property type="gene ID" value="Hba_09818"/>
</dbReference>
<accession>A0A1I7WX66</accession>
<keyword evidence="1" id="KW-1185">Reference proteome</keyword>
<proteinExistence type="predicted"/>
<organism evidence="1 2">
    <name type="scientific">Heterorhabditis bacteriophora</name>
    <name type="common">Entomopathogenic nematode worm</name>
    <dbReference type="NCBI Taxonomy" id="37862"/>
    <lineage>
        <taxon>Eukaryota</taxon>
        <taxon>Metazoa</taxon>
        <taxon>Ecdysozoa</taxon>
        <taxon>Nematoda</taxon>
        <taxon>Chromadorea</taxon>
        <taxon>Rhabditida</taxon>
        <taxon>Rhabditina</taxon>
        <taxon>Rhabditomorpha</taxon>
        <taxon>Strongyloidea</taxon>
        <taxon>Heterorhabditidae</taxon>
        <taxon>Heterorhabditis</taxon>
    </lineage>
</organism>
<name>A0A1I7WX66_HETBA</name>
<dbReference type="Proteomes" id="UP000095283">
    <property type="component" value="Unplaced"/>
</dbReference>
<evidence type="ECO:0000313" key="2">
    <source>
        <dbReference type="WBParaSite" id="Hba_09818"/>
    </source>
</evidence>
<evidence type="ECO:0000313" key="1">
    <source>
        <dbReference type="Proteomes" id="UP000095283"/>
    </source>
</evidence>
<protein>
    <submittedName>
        <fullName evidence="2">Uncharacterized protein</fullName>
    </submittedName>
</protein>
<dbReference type="AlphaFoldDB" id="A0A1I7WX66"/>